<evidence type="ECO:0000256" key="1">
    <source>
        <dbReference type="ARBA" id="ARBA00004141"/>
    </source>
</evidence>
<feature type="non-terminal residue" evidence="8">
    <location>
        <position position="1"/>
    </location>
</feature>
<evidence type="ECO:0000256" key="3">
    <source>
        <dbReference type="ARBA" id="ARBA00022989"/>
    </source>
</evidence>
<evidence type="ECO:0000313" key="9">
    <source>
        <dbReference type="Proteomes" id="UP001218218"/>
    </source>
</evidence>
<accession>A0AAD7E9H0</accession>
<dbReference type="InterPro" id="IPR049326">
    <property type="entry name" value="Rhodopsin_dom_fungi"/>
</dbReference>
<evidence type="ECO:0000256" key="2">
    <source>
        <dbReference type="ARBA" id="ARBA00022692"/>
    </source>
</evidence>
<dbReference type="Pfam" id="PF20684">
    <property type="entry name" value="Fung_rhodopsin"/>
    <property type="match status" value="1"/>
</dbReference>
<proteinExistence type="inferred from homology"/>
<comment type="similarity">
    <text evidence="5">Belongs to the SAT4 family.</text>
</comment>
<dbReference type="Proteomes" id="UP001218218">
    <property type="component" value="Unassembled WGS sequence"/>
</dbReference>
<evidence type="ECO:0000313" key="8">
    <source>
        <dbReference type="EMBL" id="KAJ7303461.1"/>
    </source>
</evidence>
<dbReference type="InterPro" id="IPR052337">
    <property type="entry name" value="SAT4-like"/>
</dbReference>
<feature type="domain" description="Rhodopsin" evidence="7">
    <location>
        <begin position="13"/>
        <end position="187"/>
    </location>
</feature>
<comment type="subcellular location">
    <subcellularLocation>
        <location evidence="1">Membrane</location>
        <topology evidence="1">Multi-pass membrane protein</topology>
    </subcellularLocation>
</comment>
<evidence type="ECO:0000256" key="6">
    <source>
        <dbReference type="SAM" id="Phobius"/>
    </source>
</evidence>
<sequence length="232" mass="26667">VLLPFACLVTYFRLYVRYSRGQLWWDDFWAFMATVCAITFAAAADRFYRTRVQYSLYSRTTRISVMFNVIRLSPTLSFFRRLRQLFYLVVVVFFFAWTVLFAQVWWICERQPAWKKQAASQCALGRDVAIALLITDVLSDAVLIAAPITLLWRVKLQRGLKFRTRAVFATTSIGTPVSLYHAYCVFRFGGIPEFLAATLQLSISLLVANLPVIVAVVFRLKSDSETDNVEPI</sequence>
<evidence type="ECO:0000256" key="5">
    <source>
        <dbReference type="ARBA" id="ARBA00038359"/>
    </source>
</evidence>
<feature type="transmembrane region" description="Helical" evidence="6">
    <location>
        <begin position="194"/>
        <end position="218"/>
    </location>
</feature>
<dbReference type="AlphaFoldDB" id="A0AAD7E9H0"/>
<evidence type="ECO:0000259" key="7">
    <source>
        <dbReference type="Pfam" id="PF20684"/>
    </source>
</evidence>
<keyword evidence="2 6" id="KW-0812">Transmembrane</keyword>
<feature type="transmembrane region" description="Helical" evidence="6">
    <location>
        <begin position="128"/>
        <end position="154"/>
    </location>
</feature>
<name>A0AAD7E9H0_9AGAR</name>
<feature type="transmembrane region" description="Helical" evidence="6">
    <location>
        <begin position="85"/>
        <end position="108"/>
    </location>
</feature>
<dbReference type="EMBL" id="JARIHO010000106">
    <property type="protein sequence ID" value="KAJ7303461.1"/>
    <property type="molecule type" value="Genomic_DNA"/>
</dbReference>
<comment type="caution">
    <text evidence="8">The sequence shown here is derived from an EMBL/GenBank/DDBJ whole genome shotgun (WGS) entry which is preliminary data.</text>
</comment>
<dbReference type="PANTHER" id="PTHR33048:SF47">
    <property type="entry name" value="INTEGRAL MEMBRANE PROTEIN-RELATED"/>
    <property type="match status" value="1"/>
</dbReference>
<keyword evidence="4 6" id="KW-0472">Membrane</keyword>
<keyword evidence="3 6" id="KW-1133">Transmembrane helix</keyword>
<feature type="non-terminal residue" evidence="8">
    <location>
        <position position="232"/>
    </location>
</feature>
<keyword evidence="9" id="KW-1185">Reference proteome</keyword>
<feature type="transmembrane region" description="Helical" evidence="6">
    <location>
        <begin position="28"/>
        <end position="48"/>
    </location>
</feature>
<gene>
    <name evidence="8" type="ORF">DFH08DRAFT_986535</name>
</gene>
<reference evidence="8" key="1">
    <citation type="submission" date="2023-03" db="EMBL/GenBank/DDBJ databases">
        <title>Massive genome expansion in bonnet fungi (Mycena s.s.) driven by repeated elements and novel gene families across ecological guilds.</title>
        <authorList>
            <consortium name="Lawrence Berkeley National Laboratory"/>
            <person name="Harder C.B."/>
            <person name="Miyauchi S."/>
            <person name="Viragh M."/>
            <person name="Kuo A."/>
            <person name="Thoen E."/>
            <person name="Andreopoulos B."/>
            <person name="Lu D."/>
            <person name="Skrede I."/>
            <person name="Drula E."/>
            <person name="Henrissat B."/>
            <person name="Morin E."/>
            <person name="Kohler A."/>
            <person name="Barry K."/>
            <person name="LaButti K."/>
            <person name="Morin E."/>
            <person name="Salamov A."/>
            <person name="Lipzen A."/>
            <person name="Mereny Z."/>
            <person name="Hegedus B."/>
            <person name="Baldrian P."/>
            <person name="Stursova M."/>
            <person name="Weitz H."/>
            <person name="Taylor A."/>
            <person name="Grigoriev I.V."/>
            <person name="Nagy L.G."/>
            <person name="Martin F."/>
            <person name="Kauserud H."/>
        </authorList>
    </citation>
    <scope>NUCLEOTIDE SEQUENCE</scope>
    <source>
        <strain evidence="8">CBHHK002</strain>
    </source>
</reference>
<dbReference type="GO" id="GO:0016020">
    <property type="term" value="C:membrane"/>
    <property type="evidence" value="ECO:0007669"/>
    <property type="project" value="UniProtKB-SubCell"/>
</dbReference>
<organism evidence="8 9">
    <name type="scientific">Mycena albidolilacea</name>
    <dbReference type="NCBI Taxonomy" id="1033008"/>
    <lineage>
        <taxon>Eukaryota</taxon>
        <taxon>Fungi</taxon>
        <taxon>Dikarya</taxon>
        <taxon>Basidiomycota</taxon>
        <taxon>Agaricomycotina</taxon>
        <taxon>Agaricomycetes</taxon>
        <taxon>Agaricomycetidae</taxon>
        <taxon>Agaricales</taxon>
        <taxon>Marasmiineae</taxon>
        <taxon>Mycenaceae</taxon>
        <taxon>Mycena</taxon>
    </lineage>
</organism>
<protein>
    <recommendedName>
        <fullName evidence="7">Rhodopsin domain-containing protein</fullName>
    </recommendedName>
</protein>
<feature type="transmembrane region" description="Helical" evidence="6">
    <location>
        <begin position="166"/>
        <end position="188"/>
    </location>
</feature>
<evidence type="ECO:0000256" key="4">
    <source>
        <dbReference type="ARBA" id="ARBA00023136"/>
    </source>
</evidence>
<dbReference type="PANTHER" id="PTHR33048">
    <property type="entry name" value="PTH11-LIKE INTEGRAL MEMBRANE PROTEIN (AFU_ORTHOLOGUE AFUA_5G11245)"/>
    <property type="match status" value="1"/>
</dbReference>